<accession>A0A4U1G5Z1</accession>
<feature type="domain" description="Bacterial sugar transferase" evidence="3">
    <location>
        <begin position="4"/>
        <end position="196"/>
    </location>
</feature>
<keyword evidence="2" id="KW-0812">Transmembrane</keyword>
<dbReference type="EMBL" id="SJSM01000013">
    <property type="protein sequence ID" value="TCC92700.1"/>
    <property type="molecule type" value="Genomic_DNA"/>
</dbReference>
<dbReference type="Proteomes" id="UP000309594">
    <property type="component" value="Unassembled WGS sequence"/>
</dbReference>
<dbReference type="Pfam" id="PF02397">
    <property type="entry name" value="Bac_transf"/>
    <property type="match status" value="1"/>
</dbReference>
<feature type="transmembrane region" description="Helical" evidence="2">
    <location>
        <begin position="12"/>
        <end position="32"/>
    </location>
</feature>
<organism evidence="5 7">
    <name type="scientific">Pedobacter hiemivivus</name>
    <dbReference type="NCBI Taxonomy" id="2530454"/>
    <lineage>
        <taxon>Bacteria</taxon>
        <taxon>Pseudomonadati</taxon>
        <taxon>Bacteroidota</taxon>
        <taxon>Sphingobacteriia</taxon>
        <taxon>Sphingobacteriales</taxon>
        <taxon>Sphingobacteriaceae</taxon>
        <taxon>Pedobacter</taxon>
    </lineage>
</organism>
<accession>A0A4R0MZD7</accession>
<dbReference type="EMBL" id="SWDX01000013">
    <property type="protein sequence ID" value="TKC56232.1"/>
    <property type="molecule type" value="Genomic_DNA"/>
</dbReference>
<dbReference type="InterPro" id="IPR003362">
    <property type="entry name" value="Bact_transf"/>
</dbReference>
<dbReference type="GO" id="GO:0016780">
    <property type="term" value="F:phosphotransferase activity, for other substituted phosphate groups"/>
    <property type="evidence" value="ECO:0007669"/>
    <property type="project" value="TreeGrafter"/>
</dbReference>
<keyword evidence="6" id="KW-1185">Reference proteome</keyword>
<dbReference type="OrthoDB" id="9808602at2"/>
<name>A0A4U1G5Z1_9SPHI</name>
<evidence type="ECO:0000256" key="1">
    <source>
        <dbReference type="ARBA" id="ARBA00006464"/>
    </source>
</evidence>
<keyword evidence="2" id="KW-1133">Transmembrane helix</keyword>
<dbReference type="AlphaFoldDB" id="A0A4U1G5Z1"/>
<evidence type="ECO:0000313" key="7">
    <source>
        <dbReference type="Proteomes" id="UP000309594"/>
    </source>
</evidence>
<evidence type="ECO:0000259" key="3">
    <source>
        <dbReference type="Pfam" id="PF02397"/>
    </source>
</evidence>
<evidence type="ECO:0000313" key="4">
    <source>
        <dbReference type="EMBL" id="TCC92700.1"/>
    </source>
</evidence>
<proteinExistence type="inferred from homology"/>
<dbReference type="PANTHER" id="PTHR30576">
    <property type="entry name" value="COLANIC BIOSYNTHESIS UDP-GLUCOSE LIPID CARRIER TRANSFERASE"/>
    <property type="match status" value="1"/>
</dbReference>
<evidence type="ECO:0000313" key="6">
    <source>
        <dbReference type="Proteomes" id="UP000291117"/>
    </source>
</evidence>
<gene>
    <name evidence="4" type="ORF">EZ444_18350</name>
    <name evidence="5" type="ORF">FBD94_23580</name>
</gene>
<keyword evidence="2" id="KW-0472">Membrane</keyword>
<reference evidence="4 6" key="1">
    <citation type="submission" date="2019-02" db="EMBL/GenBank/DDBJ databases">
        <title>Pedobacter sp. RP-3-8 sp. nov., isolated from Arctic soil.</title>
        <authorList>
            <person name="Dahal R.H."/>
        </authorList>
    </citation>
    <scope>NUCLEOTIDE SEQUENCE [LARGE SCALE GENOMIC DNA]</scope>
    <source>
        <strain evidence="4 6">RP-3-8</strain>
    </source>
</reference>
<sequence length="198" mass="23076">MDAKRTFDILFSSMGLIILSPVFAVVGLLIIIDSKGGVFYRQIRVGKNVEDFPLYKFRTMYVHDKDQQLLTIGDHDARVTKVGYWLRKYKLDELPQLLNVLKGHMSFVGPRPEVRKYVNLYNDDQLMVLSVKPGITDWASIQFSNESELLAQSEDPDNFYINELIRLKTTQNLKYINNHDLWVDLKIILLTLRKIIVR</sequence>
<comment type="caution">
    <text evidence="5">The sequence shown here is derived from an EMBL/GenBank/DDBJ whole genome shotgun (WGS) entry which is preliminary data.</text>
</comment>
<dbReference type="Proteomes" id="UP000291117">
    <property type="component" value="Unassembled WGS sequence"/>
</dbReference>
<dbReference type="RefSeq" id="WP_131610603.1">
    <property type="nucleotide sequence ID" value="NZ_SJSM01000013.1"/>
</dbReference>
<dbReference type="PANTHER" id="PTHR30576:SF20">
    <property type="entry name" value="QUINOVOSAMINEPHOSPHOTRANSFERAE-RELATED"/>
    <property type="match status" value="1"/>
</dbReference>
<comment type="similarity">
    <text evidence="1">Belongs to the bacterial sugar transferase family.</text>
</comment>
<evidence type="ECO:0000313" key="5">
    <source>
        <dbReference type="EMBL" id="TKC56232.1"/>
    </source>
</evidence>
<reference evidence="5 7" key="2">
    <citation type="submission" date="2019-04" db="EMBL/GenBank/DDBJ databases">
        <title>Pedobacter sp. RP-1-16 sp. nov., isolated from Arctic soil.</title>
        <authorList>
            <person name="Dahal R.H."/>
            <person name="Kim D.-U."/>
        </authorList>
    </citation>
    <scope>NUCLEOTIDE SEQUENCE [LARGE SCALE GENOMIC DNA]</scope>
    <source>
        <strain evidence="5 7">RP-1-16</strain>
    </source>
</reference>
<keyword evidence="5" id="KW-0808">Transferase</keyword>
<protein>
    <submittedName>
        <fullName evidence="5">Sugar transferase</fullName>
    </submittedName>
</protein>
<evidence type="ECO:0000256" key="2">
    <source>
        <dbReference type="SAM" id="Phobius"/>
    </source>
</evidence>